<dbReference type="CDD" id="cd00090">
    <property type="entry name" value="HTH_ARSR"/>
    <property type="match status" value="1"/>
</dbReference>
<comment type="subcellular location">
    <subcellularLocation>
        <location evidence="1">Cytoplasm</location>
    </subcellularLocation>
</comment>
<dbReference type="RefSeq" id="WP_386078028.1">
    <property type="nucleotide sequence ID" value="NZ_JBHTJT010000051.1"/>
</dbReference>
<evidence type="ECO:0000313" key="3">
    <source>
        <dbReference type="EMBL" id="MFD0982296.1"/>
    </source>
</evidence>
<dbReference type="SUPFAM" id="SSF46785">
    <property type="entry name" value="Winged helix' DNA-binding domain"/>
    <property type="match status" value="1"/>
</dbReference>
<organism evidence="3 4">
    <name type="scientific">Tropicimonas aquimaris</name>
    <dbReference type="NCBI Taxonomy" id="914152"/>
    <lineage>
        <taxon>Bacteria</taxon>
        <taxon>Pseudomonadati</taxon>
        <taxon>Pseudomonadota</taxon>
        <taxon>Alphaproteobacteria</taxon>
        <taxon>Rhodobacterales</taxon>
        <taxon>Roseobacteraceae</taxon>
        <taxon>Tropicimonas</taxon>
    </lineage>
</organism>
<dbReference type="PANTHER" id="PTHR33164:SF5">
    <property type="entry name" value="ORGANIC HYDROPEROXIDE RESISTANCE TRANSCRIPTIONAL REGULATOR"/>
    <property type="match status" value="1"/>
</dbReference>
<keyword evidence="4" id="KW-1185">Reference proteome</keyword>
<accession>A0ABW3IXP2</accession>
<dbReference type="EMBL" id="JBHTJT010000051">
    <property type="protein sequence ID" value="MFD0982296.1"/>
    <property type="molecule type" value="Genomic_DNA"/>
</dbReference>
<dbReference type="InterPro" id="IPR036390">
    <property type="entry name" value="WH_DNA-bd_sf"/>
</dbReference>
<dbReference type="InterPro" id="IPR039422">
    <property type="entry name" value="MarR/SlyA-like"/>
</dbReference>
<dbReference type="InterPro" id="IPR000835">
    <property type="entry name" value="HTH_MarR-typ"/>
</dbReference>
<reference evidence="4" key="1">
    <citation type="journal article" date="2019" name="Int. J. Syst. Evol. Microbiol.">
        <title>The Global Catalogue of Microorganisms (GCM) 10K type strain sequencing project: providing services to taxonomists for standard genome sequencing and annotation.</title>
        <authorList>
            <consortium name="The Broad Institute Genomics Platform"/>
            <consortium name="The Broad Institute Genome Sequencing Center for Infectious Disease"/>
            <person name="Wu L."/>
            <person name="Ma J."/>
        </authorList>
    </citation>
    <scope>NUCLEOTIDE SEQUENCE [LARGE SCALE GENOMIC DNA]</scope>
    <source>
        <strain evidence="4">CCUG 60524</strain>
    </source>
</reference>
<evidence type="ECO:0000259" key="2">
    <source>
        <dbReference type="PROSITE" id="PS50995"/>
    </source>
</evidence>
<dbReference type="PRINTS" id="PR00598">
    <property type="entry name" value="HTHMARR"/>
</dbReference>
<dbReference type="SMART" id="SM00347">
    <property type="entry name" value="HTH_MARR"/>
    <property type="match status" value="1"/>
</dbReference>
<dbReference type="InterPro" id="IPR036388">
    <property type="entry name" value="WH-like_DNA-bd_sf"/>
</dbReference>
<protein>
    <submittedName>
        <fullName evidence="3">MarR family winged helix-turn-helix transcriptional regulator</fullName>
    </submittedName>
</protein>
<dbReference type="Proteomes" id="UP001597108">
    <property type="component" value="Unassembled WGS sequence"/>
</dbReference>
<comment type="caution">
    <text evidence="3">The sequence shown here is derived from an EMBL/GenBank/DDBJ whole genome shotgun (WGS) entry which is preliminary data.</text>
</comment>
<dbReference type="Pfam" id="PF01047">
    <property type="entry name" value="MarR"/>
    <property type="match status" value="1"/>
</dbReference>
<name>A0ABW3IXP2_9RHOB</name>
<dbReference type="PANTHER" id="PTHR33164">
    <property type="entry name" value="TRANSCRIPTIONAL REGULATOR, MARR FAMILY"/>
    <property type="match status" value="1"/>
</dbReference>
<dbReference type="Gene3D" id="1.10.10.10">
    <property type="entry name" value="Winged helix-like DNA-binding domain superfamily/Winged helix DNA-binding domain"/>
    <property type="match status" value="1"/>
</dbReference>
<feature type="domain" description="HTH marR-type" evidence="2">
    <location>
        <begin position="13"/>
        <end position="143"/>
    </location>
</feature>
<gene>
    <name evidence="3" type="ORF">ACFQ2S_21895</name>
</gene>
<dbReference type="PROSITE" id="PS50995">
    <property type="entry name" value="HTH_MARR_2"/>
    <property type="match status" value="1"/>
</dbReference>
<evidence type="ECO:0000313" key="4">
    <source>
        <dbReference type="Proteomes" id="UP001597108"/>
    </source>
</evidence>
<proteinExistence type="predicted"/>
<dbReference type="InterPro" id="IPR011991">
    <property type="entry name" value="ArsR-like_HTH"/>
</dbReference>
<evidence type="ECO:0000256" key="1">
    <source>
        <dbReference type="ARBA" id="ARBA00004496"/>
    </source>
</evidence>
<sequence length="155" mass="17307">MTQATDTQSLELSDLLCFAIYSANHAMNRTYKPHLDRLGLTYPQYLVLVVLNEKDGLSVGEIGRQLDLESSTLTPLLKRMEAAGLVTRRRDPEDERQVRIALTADGRRTCGDLAEATRCAFAATGLSLEEVVELNRKIRDMTRQLRAAPTSDDPE</sequence>